<dbReference type="Proteomes" id="UP000252086">
    <property type="component" value="Unassembled WGS sequence"/>
</dbReference>
<dbReference type="PANTHER" id="PTHR30126:SF22">
    <property type="entry name" value="HTH-TYPE TRANSCRIPTIONAL REGULATOR YHAJ-RELATED"/>
    <property type="match status" value="1"/>
</dbReference>
<dbReference type="EMBL" id="QNRF01000002">
    <property type="protein sequence ID" value="RBO84989.1"/>
    <property type="molecule type" value="Genomic_DNA"/>
</dbReference>
<accession>A0A366D658</accession>
<feature type="domain" description="HTH lysR-type" evidence="5">
    <location>
        <begin position="2"/>
        <end position="59"/>
    </location>
</feature>
<evidence type="ECO:0000313" key="7">
    <source>
        <dbReference type="Proteomes" id="UP000252086"/>
    </source>
</evidence>
<dbReference type="PANTHER" id="PTHR30126">
    <property type="entry name" value="HTH-TYPE TRANSCRIPTIONAL REGULATOR"/>
    <property type="match status" value="1"/>
</dbReference>
<dbReference type="GO" id="GO:0003700">
    <property type="term" value="F:DNA-binding transcription factor activity"/>
    <property type="evidence" value="ECO:0007669"/>
    <property type="project" value="InterPro"/>
</dbReference>
<comment type="similarity">
    <text evidence="1">Belongs to the LysR transcriptional regulatory family.</text>
</comment>
<keyword evidence="7" id="KW-1185">Reference proteome</keyword>
<evidence type="ECO:0000313" key="6">
    <source>
        <dbReference type="EMBL" id="RBO84989.1"/>
    </source>
</evidence>
<protein>
    <submittedName>
        <fullName evidence="6">LysR family transcriptional regulator</fullName>
    </submittedName>
</protein>
<dbReference type="OrthoDB" id="9786526at2"/>
<dbReference type="GO" id="GO:0000976">
    <property type="term" value="F:transcription cis-regulatory region binding"/>
    <property type="evidence" value="ECO:0007669"/>
    <property type="project" value="TreeGrafter"/>
</dbReference>
<dbReference type="InterPro" id="IPR000847">
    <property type="entry name" value="LysR_HTH_N"/>
</dbReference>
<evidence type="ECO:0000256" key="1">
    <source>
        <dbReference type="ARBA" id="ARBA00009437"/>
    </source>
</evidence>
<proteinExistence type="inferred from homology"/>
<dbReference type="InterPro" id="IPR036388">
    <property type="entry name" value="WH-like_DNA-bd_sf"/>
</dbReference>
<dbReference type="PRINTS" id="PR00039">
    <property type="entry name" value="HTHLYSR"/>
</dbReference>
<dbReference type="SUPFAM" id="SSF46785">
    <property type="entry name" value="Winged helix' DNA-binding domain"/>
    <property type="match status" value="1"/>
</dbReference>
<evidence type="ECO:0000256" key="4">
    <source>
        <dbReference type="ARBA" id="ARBA00023163"/>
    </source>
</evidence>
<dbReference type="Gene3D" id="3.40.190.290">
    <property type="match status" value="1"/>
</dbReference>
<organism evidence="6 7">
    <name type="scientific">Marinomonas aquiplantarum</name>
    <dbReference type="NCBI Taxonomy" id="491951"/>
    <lineage>
        <taxon>Bacteria</taxon>
        <taxon>Pseudomonadati</taxon>
        <taxon>Pseudomonadota</taxon>
        <taxon>Gammaproteobacteria</taxon>
        <taxon>Oceanospirillales</taxon>
        <taxon>Oceanospirillaceae</taxon>
        <taxon>Marinomonas</taxon>
    </lineage>
</organism>
<keyword evidence="2" id="KW-0805">Transcription regulation</keyword>
<dbReference type="FunFam" id="1.10.10.10:FF:000001">
    <property type="entry name" value="LysR family transcriptional regulator"/>
    <property type="match status" value="1"/>
</dbReference>
<evidence type="ECO:0000256" key="2">
    <source>
        <dbReference type="ARBA" id="ARBA00023015"/>
    </source>
</evidence>
<evidence type="ECO:0000259" key="5">
    <source>
        <dbReference type="PROSITE" id="PS50931"/>
    </source>
</evidence>
<keyword evidence="4" id="KW-0804">Transcription</keyword>
<evidence type="ECO:0000256" key="3">
    <source>
        <dbReference type="ARBA" id="ARBA00023125"/>
    </source>
</evidence>
<comment type="caution">
    <text evidence="6">The sequence shown here is derived from an EMBL/GenBank/DDBJ whole genome shotgun (WGS) entry which is preliminary data.</text>
</comment>
<keyword evidence="3" id="KW-0238">DNA-binding</keyword>
<dbReference type="InterPro" id="IPR005119">
    <property type="entry name" value="LysR_subst-bd"/>
</dbReference>
<dbReference type="Gene3D" id="1.10.10.10">
    <property type="entry name" value="Winged helix-like DNA-binding domain superfamily/Winged helix DNA-binding domain"/>
    <property type="match status" value="1"/>
</dbReference>
<dbReference type="SUPFAM" id="SSF53850">
    <property type="entry name" value="Periplasmic binding protein-like II"/>
    <property type="match status" value="1"/>
</dbReference>
<dbReference type="Pfam" id="PF00126">
    <property type="entry name" value="HTH_1"/>
    <property type="match status" value="1"/>
</dbReference>
<dbReference type="Pfam" id="PF03466">
    <property type="entry name" value="LysR_substrate"/>
    <property type="match status" value="1"/>
</dbReference>
<dbReference type="RefSeq" id="WP_113873605.1">
    <property type="nucleotide sequence ID" value="NZ_QNRF01000002.1"/>
</dbReference>
<reference evidence="6 7" key="1">
    <citation type="submission" date="2018-06" db="EMBL/GenBank/DDBJ databases">
        <title>Genomic Encyclopedia of Type Strains, Phase III (KMG-III): the genomes of soil and plant-associated and newly described type strains.</title>
        <authorList>
            <person name="Whitman W."/>
        </authorList>
    </citation>
    <scope>NUCLEOTIDE SEQUENCE [LARGE SCALE GENOMIC DNA]</scope>
    <source>
        <strain evidence="6 7">CECT 7732</strain>
    </source>
</reference>
<dbReference type="InterPro" id="IPR036390">
    <property type="entry name" value="WH_DNA-bd_sf"/>
</dbReference>
<dbReference type="AlphaFoldDB" id="A0A366D658"/>
<gene>
    <name evidence="6" type="ORF">DFP76_102391</name>
</gene>
<sequence>MVSIDQLKVLIAVAESRSLSQAAERVHKTQPALTAAIKQLESQLNLPLFNREQYRMQLNAQGQVIYQKAKQVIAEHRHLLDTATCFAKGEESAISLAIEASFEIEQILPALEQVQQAFASTQIVLSQEYLSGPLEQLQEDKVDLAISPLPDQLMRNNQLEYKVIGQGYLLNVATEKLIQKFDSLTSVRQLVDTYQVVVKDSGMLTRGIKVGVQDAQRYWYVNNFATKLSLIQSGMGWGRLPEYFVREALAKEQLKELKLRDYDCRIEMHYCLIKIANKPLGPVASALWQAL</sequence>
<name>A0A366D658_9GAMM</name>
<dbReference type="PROSITE" id="PS50931">
    <property type="entry name" value="HTH_LYSR"/>
    <property type="match status" value="1"/>
</dbReference>